<organism evidence="2">
    <name type="scientific">Paraconexibacter sp. AEG42_29</name>
    <dbReference type="NCBI Taxonomy" id="2997339"/>
    <lineage>
        <taxon>Bacteria</taxon>
        <taxon>Bacillati</taxon>
        <taxon>Actinomycetota</taxon>
        <taxon>Thermoleophilia</taxon>
        <taxon>Solirubrobacterales</taxon>
        <taxon>Paraconexibacteraceae</taxon>
        <taxon>Paraconexibacter</taxon>
    </lineage>
</organism>
<dbReference type="NCBIfam" id="TIGR01509">
    <property type="entry name" value="HAD-SF-IA-v3"/>
    <property type="match status" value="1"/>
</dbReference>
<dbReference type="Pfam" id="PF00702">
    <property type="entry name" value="Hydrolase"/>
    <property type="match status" value="1"/>
</dbReference>
<dbReference type="Gene3D" id="1.10.150.240">
    <property type="entry name" value="Putative phosphatase, domain 2"/>
    <property type="match status" value="1"/>
</dbReference>
<name>A0AAU7AYF4_9ACTN</name>
<dbReference type="PRINTS" id="PR00413">
    <property type="entry name" value="HADHALOGNASE"/>
</dbReference>
<dbReference type="RefSeq" id="WP_354697882.1">
    <property type="nucleotide sequence ID" value="NZ_CP114014.1"/>
</dbReference>
<accession>A0AAU7AYF4</accession>
<dbReference type="InterPro" id="IPR023198">
    <property type="entry name" value="PGP-like_dom2"/>
</dbReference>
<dbReference type="PANTHER" id="PTHR47829:SF1">
    <property type="entry name" value="HAD FAMILY PHOSPHATASE"/>
    <property type="match status" value="1"/>
</dbReference>
<dbReference type="NCBIfam" id="TIGR02247">
    <property type="entry name" value="HAD-1A3-hyp"/>
    <property type="match status" value="1"/>
</dbReference>
<gene>
    <name evidence="2" type="ORF">DSM112329_03535</name>
</gene>
<dbReference type="GO" id="GO:0016787">
    <property type="term" value="F:hydrolase activity"/>
    <property type="evidence" value="ECO:0007669"/>
    <property type="project" value="UniProtKB-KW"/>
</dbReference>
<dbReference type="InterPro" id="IPR052898">
    <property type="entry name" value="ACAD10-like"/>
</dbReference>
<dbReference type="Gene3D" id="3.40.50.1000">
    <property type="entry name" value="HAD superfamily/HAD-like"/>
    <property type="match status" value="1"/>
</dbReference>
<keyword evidence="1" id="KW-0007">Acetylation</keyword>
<dbReference type="SUPFAM" id="SSF56784">
    <property type="entry name" value="HAD-like"/>
    <property type="match status" value="1"/>
</dbReference>
<dbReference type="EMBL" id="CP114014">
    <property type="protein sequence ID" value="XAY06660.1"/>
    <property type="molecule type" value="Genomic_DNA"/>
</dbReference>
<evidence type="ECO:0000256" key="1">
    <source>
        <dbReference type="ARBA" id="ARBA00022990"/>
    </source>
</evidence>
<dbReference type="InterPro" id="IPR036412">
    <property type="entry name" value="HAD-like_sf"/>
</dbReference>
<sequence length="238" mass="25705">MTSAAQDGPITTVISDYGGVLTTPLMGAFQKLNERYDLPDPALNLALMNAGEKAGTNLLFDLECGRIAEDRFLEILGAQLSADLDRTVDLSRFSEHYFAGLEVNTAMVAALADARAAGYRMGLLTNNVVEWGPRWRPTIPVEELFDDVVDSAYVGTRKPDPAIYVLAYERLGVTPQECVFVDDFAHNCEAASELGMTTVWLQDPDAAVAELRELLAERGAPGQASGALRADASVSIPH</sequence>
<proteinExistence type="predicted"/>
<dbReference type="InterPro" id="IPR023214">
    <property type="entry name" value="HAD_sf"/>
</dbReference>
<dbReference type="InterPro" id="IPR011945">
    <property type="entry name" value="HAD-SF_ppase_IA/epoxid_hydro_N"/>
</dbReference>
<dbReference type="InterPro" id="IPR006439">
    <property type="entry name" value="HAD-SF_hydro_IA"/>
</dbReference>
<dbReference type="CDD" id="cd02603">
    <property type="entry name" value="HAD_sEH-N_like"/>
    <property type="match status" value="1"/>
</dbReference>
<evidence type="ECO:0000313" key="2">
    <source>
        <dbReference type="EMBL" id="XAY06660.1"/>
    </source>
</evidence>
<protein>
    <submittedName>
        <fullName evidence="2">HAD-superfamily hydrolase</fullName>
    </submittedName>
</protein>
<dbReference type="AlphaFoldDB" id="A0AAU7AYF4"/>
<dbReference type="KEGG" id="parq:DSM112329_03535"/>
<reference evidence="2" key="1">
    <citation type="submission" date="2022-12" db="EMBL/GenBank/DDBJ databases">
        <title>Paraconexibacter alkalitolerans sp. nov. and Baekduia alba sp. nov., isolated from soil and emended description of the genera Paraconexibacter (Chun et al., 2020) and Baekduia (An et al., 2020).</title>
        <authorList>
            <person name="Vieira S."/>
            <person name="Huber K.J."/>
            <person name="Geppert A."/>
            <person name="Wolf J."/>
            <person name="Neumann-Schaal M."/>
            <person name="Muesken M."/>
            <person name="Overmann J."/>
        </authorList>
    </citation>
    <scope>NUCLEOTIDE SEQUENCE</scope>
    <source>
        <strain evidence="2">AEG42_29</strain>
    </source>
</reference>
<dbReference type="PANTHER" id="PTHR47829">
    <property type="entry name" value="HYDROLASE, PUTATIVE (AFU_ORTHOLOGUE AFUA_1G12880)-RELATED"/>
    <property type="match status" value="1"/>
</dbReference>
<keyword evidence="2" id="KW-0378">Hydrolase</keyword>